<organism evidence="1 2">
    <name type="scientific">Eubacterium ramulus</name>
    <dbReference type="NCBI Taxonomy" id="39490"/>
    <lineage>
        <taxon>Bacteria</taxon>
        <taxon>Bacillati</taxon>
        <taxon>Bacillota</taxon>
        <taxon>Clostridia</taxon>
        <taxon>Eubacteriales</taxon>
        <taxon>Eubacteriaceae</taxon>
        <taxon>Eubacterium</taxon>
    </lineage>
</organism>
<name>A0A2V1JQ21_EUBRA</name>
<evidence type="ECO:0000313" key="2">
    <source>
        <dbReference type="Proteomes" id="UP000245288"/>
    </source>
</evidence>
<evidence type="ECO:0000313" key="1">
    <source>
        <dbReference type="EMBL" id="PWE87040.1"/>
    </source>
</evidence>
<reference evidence="1 2" key="1">
    <citation type="submission" date="2014-09" db="EMBL/GenBank/DDBJ databases">
        <title>Butyrate-producing bacteria isolated from human gut.</title>
        <authorList>
            <person name="Zhang Q."/>
            <person name="Zhao L."/>
        </authorList>
    </citation>
    <scope>NUCLEOTIDE SEQUENCE [LARGE SCALE GENOMIC DNA]</scope>
    <source>
        <strain evidence="1 2">21</strain>
    </source>
</reference>
<keyword evidence="2" id="KW-1185">Reference proteome</keyword>
<dbReference type="AlphaFoldDB" id="A0A2V1JQ21"/>
<dbReference type="RefSeq" id="WP_109215194.1">
    <property type="nucleotide sequence ID" value="NZ_CABMEW010000006.1"/>
</dbReference>
<accession>A0A2V1JQ21</accession>
<evidence type="ECO:0008006" key="3">
    <source>
        <dbReference type="Google" id="ProtNLM"/>
    </source>
</evidence>
<sequence length="80" mass="9127">MKIKNVKDVNVFLGVVNECTGDVILTSEYGDKYNLKSTLSQYIAIAALLGQHGEELELWCSNREDEAKFLHMFQDNPEMM</sequence>
<dbReference type="EMBL" id="JRFU01000061">
    <property type="protein sequence ID" value="PWE87040.1"/>
    <property type="molecule type" value="Genomic_DNA"/>
</dbReference>
<protein>
    <recommendedName>
        <fullName evidence="3">Polya polymerase</fullName>
    </recommendedName>
</protein>
<dbReference type="Proteomes" id="UP000245288">
    <property type="component" value="Unassembled WGS sequence"/>
</dbReference>
<dbReference type="OrthoDB" id="1683411at2"/>
<gene>
    <name evidence="1" type="ORF">LG34_05705</name>
</gene>
<proteinExistence type="predicted"/>
<comment type="caution">
    <text evidence="1">The sequence shown here is derived from an EMBL/GenBank/DDBJ whole genome shotgun (WGS) entry which is preliminary data.</text>
</comment>